<proteinExistence type="inferred from homology"/>
<gene>
    <name evidence="7" type="primary">mraY</name>
    <name evidence="10" type="ORF">IAD41_08775</name>
</gene>
<evidence type="ECO:0000313" key="11">
    <source>
        <dbReference type="Proteomes" id="UP000824139"/>
    </source>
</evidence>
<evidence type="ECO:0000256" key="3">
    <source>
        <dbReference type="ARBA" id="ARBA00022679"/>
    </source>
</evidence>
<feature type="transmembrane region" description="Helical" evidence="7">
    <location>
        <begin position="299"/>
        <end position="320"/>
    </location>
</feature>
<dbReference type="NCBIfam" id="TIGR00445">
    <property type="entry name" value="mraY"/>
    <property type="match status" value="1"/>
</dbReference>
<dbReference type="CDD" id="cd06852">
    <property type="entry name" value="GT_MraY"/>
    <property type="match status" value="1"/>
</dbReference>
<dbReference type="GO" id="GO:0005886">
    <property type="term" value="C:plasma membrane"/>
    <property type="evidence" value="ECO:0007669"/>
    <property type="project" value="UniProtKB-SubCell"/>
</dbReference>
<evidence type="ECO:0000256" key="1">
    <source>
        <dbReference type="ARBA" id="ARBA00004141"/>
    </source>
</evidence>
<comment type="caution">
    <text evidence="10">The sequence shown here is derived from an EMBL/GenBank/DDBJ whole genome shotgun (WGS) entry which is preliminary data.</text>
</comment>
<dbReference type="GO" id="GO:0046872">
    <property type="term" value="F:metal ion binding"/>
    <property type="evidence" value="ECO:0007669"/>
    <property type="project" value="UniProtKB-KW"/>
</dbReference>
<feature type="transmembrane region" description="Helical" evidence="7">
    <location>
        <begin position="53"/>
        <end position="72"/>
    </location>
</feature>
<keyword evidence="7" id="KW-0961">Cell wall biogenesis/degradation</keyword>
<sequence>MIMVMVAFLLGMILCLLFGVPYISFLKKKMIGQYVKDVAPEAHQQKEGTPTTGGVFIITAAVIASVIALALAQRLSEEVFIILITFLFYTFAGFQDDYLKLKGKHNDGLSAKGKLLRQIAIALLPTIYVMMTNDQGTVFSVLNYSIDLKWLYPVFAVFVITGASNAYNLTDGLDGLAASTGMFAFAACALILLFGGHPGAGIIASAVAGALFGFLRYNKPKAQVFMGDTGSLAIGGLLGTLAVVGKFEFLLIFIGGVFVMETLSVILQVASFKTTGKRIFKMSPIHHHFELCGWSEKKIVVVFALCSALLSAFALTLFYLT</sequence>
<keyword evidence="7" id="KW-0132">Cell division</keyword>
<evidence type="ECO:0000256" key="5">
    <source>
        <dbReference type="ARBA" id="ARBA00022989"/>
    </source>
</evidence>
<evidence type="ECO:0000256" key="7">
    <source>
        <dbReference type="HAMAP-Rule" id="MF_00038"/>
    </source>
</evidence>
<keyword evidence="5 7" id="KW-1133">Transmembrane helix</keyword>
<dbReference type="PANTHER" id="PTHR22926:SF5">
    <property type="entry name" value="PHOSPHO-N-ACETYLMURAMOYL-PENTAPEPTIDE-TRANSFERASE HOMOLOG"/>
    <property type="match status" value="1"/>
</dbReference>
<keyword evidence="7" id="KW-0133">Cell shape</keyword>
<comment type="catalytic activity">
    <reaction evidence="7">
        <text>UDP-N-acetyl-alpha-D-muramoyl-L-alanyl-gamma-D-glutamyl-meso-2,6-diaminopimeloyl-D-alanyl-D-alanine + di-trans,octa-cis-undecaprenyl phosphate = di-trans,octa-cis-undecaprenyl diphospho-N-acetyl-alpha-D-muramoyl-L-alanyl-D-glutamyl-meso-2,6-diaminopimeloyl-D-alanyl-D-alanine + UMP</text>
        <dbReference type="Rhea" id="RHEA:28386"/>
        <dbReference type="ChEBI" id="CHEBI:57865"/>
        <dbReference type="ChEBI" id="CHEBI:60392"/>
        <dbReference type="ChEBI" id="CHEBI:61386"/>
        <dbReference type="ChEBI" id="CHEBI:61387"/>
        <dbReference type="EC" id="2.7.8.13"/>
    </reaction>
</comment>
<feature type="transmembrane region" description="Helical" evidence="7">
    <location>
        <begin position="115"/>
        <end position="131"/>
    </location>
</feature>
<dbReference type="PROSITE" id="PS01348">
    <property type="entry name" value="MRAY_2"/>
    <property type="match status" value="1"/>
</dbReference>
<feature type="binding site" evidence="9">
    <location>
        <position position="168"/>
    </location>
    <ligand>
        <name>Mg(2+)</name>
        <dbReference type="ChEBI" id="CHEBI:18420"/>
    </ligand>
</feature>
<comment type="function">
    <text evidence="7">Catalyzes the initial step of the lipid cycle reactions in the biosynthesis of the cell wall peptidoglycan: transfers peptidoglycan precursor phospho-MurNAc-pentapeptide from UDP-MurNAc-pentapeptide onto the lipid carrier undecaprenyl phosphate, yielding undecaprenyl-pyrophosphoryl-MurNAc-pentapeptide, known as lipid I.</text>
</comment>
<evidence type="ECO:0000256" key="4">
    <source>
        <dbReference type="ARBA" id="ARBA00022692"/>
    </source>
</evidence>
<reference evidence="10" key="2">
    <citation type="journal article" date="2021" name="PeerJ">
        <title>Extensive microbial diversity within the chicken gut microbiome revealed by metagenomics and culture.</title>
        <authorList>
            <person name="Gilroy R."/>
            <person name="Ravi A."/>
            <person name="Getino M."/>
            <person name="Pursley I."/>
            <person name="Horton D.L."/>
            <person name="Alikhan N.F."/>
            <person name="Baker D."/>
            <person name="Gharbi K."/>
            <person name="Hall N."/>
            <person name="Watson M."/>
            <person name="Adriaenssens E.M."/>
            <person name="Foster-Nyarko E."/>
            <person name="Jarju S."/>
            <person name="Secka A."/>
            <person name="Antonio M."/>
            <person name="Oren A."/>
            <person name="Chaudhuri R.R."/>
            <person name="La Ragione R."/>
            <person name="Hildebrand F."/>
            <person name="Pallen M.J."/>
        </authorList>
    </citation>
    <scope>NUCLEOTIDE SEQUENCE</scope>
    <source>
        <strain evidence="10">CHK152-2994</strain>
    </source>
</reference>
<feature type="transmembrane region" description="Helical" evidence="7">
    <location>
        <begin position="6"/>
        <end position="26"/>
    </location>
</feature>
<keyword evidence="7 9" id="KW-0460">Magnesium</keyword>
<evidence type="ECO:0000256" key="2">
    <source>
        <dbReference type="ARBA" id="ARBA00005583"/>
    </source>
</evidence>
<dbReference type="InterPro" id="IPR018480">
    <property type="entry name" value="PNAcMuramoyl-5peptid_Trfase_CS"/>
</dbReference>
<dbReference type="GO" id="GO:0051301">
    <property type="term" value="P:cell division"/>
    <property type="evidence" value="ECO:0007669"/>
    <property type="project" value="UniProtKB-KW"/>
</dbReference>
<evidence type="ECO:0000256" key="6">
    <source>
        <dbReference type="ARBA" id="ARBA00023136"/>
    </source>
</evidence>
<keyword evidence="7 9" id="KW-0479">Metal-binding</keyword>
<dbReference type="Pfam" id="PF00953">
    <property type="entry name" value="Glycos_transf_4"/>
    <property type="match status" value="1"/>
</dbReference>
<protein>
    <recommendedName>
        <fullName evidence="7 8">Phospho-N-acetylmuramoyl-pentapeptide-transferase</fullName>
        <ecNumber evidence="7 8">2.7.8.13</ecNumber>
    </recommendedName>
    <alternativeName>
        <fullName evidence="7">UDP-MurNAc-pentapeptide phosphotransferase</fullName>
    </alternativeName>
</protein>
<dbReference type="PANTHER" id="PTHR22926">
    <property type="entry name" value="PHOSPHO-N-ACETYLMURAMOYL-PENTAPEPTIDE-TRANSFERASE"/>
    <property type="match status" value="1"/>
</dbReference>
<feature type="transmembrane region" description="Helical" evidence="7">
    <location>
        <begin position="151"/>
        <end position="169"/>
    </location>
</feature>
<dbReference type="GO" id="GO:0008360">
    <property type="term" value="P:regulation of cell shape"/>
    <property type="evidence" value="ECO:0007669"/>
    <property type="project" value="UniProtKB-KW"/>
</dbReference>
<dbReference type="EMBL" id="DVJO01000187">
    <property type="protein sequence ID" value="HIS83680.1"/>
    <property type="molecule type" value="Genomic_DNA"/>
</dbReference>
<dbReference type="Proteomes" id="UP000824139">
    <property type="component" value="Unassembled WGS sequence"/>
</dbReference>
<comment type="subcellular location">
    <subcellularLocation>
        <location evidence="7">Cell membrane</location>
        <topology evidence="7">Multi-pass membrane protein</topology>
    </subcellularLocation>
    <subcellularLocation>
        <location evidence="1">Membrane</location>
        <topology evidence="1">Multi-pass membrane protein</topology>
    </subcellularLocation>
</comment>
<comment type="similarity">
    <text evidence="2 7">Belongs to the glycosyltransferase 4 family. MraY subfamily.</text>
</comment>
<dbReference type="EC" id="2.7.8.13" evidence="7 8"/>
<dbReference type="InterPro" id="IPR003524">
    <property type="entry name" value="PNAcMuramoyl-5peptid_Trfase"/>
</dbReference>
<dbReference type="GO" id="GO:0008963">
    <property type="term" value="F:phospho-N-acetylmuramoyl-pentapeptide-transferase activity"/>
    <property type="evidence" value="ECO:0007669"/>
    <property type="project" value="UniProtKB-UniRule"/>
</dbReference>
<keyword evidence="6 7" id="KW-0472">Membrane</keyword>
<feature type="transmembrane region" description="Helical" evidence="7">
    <location>
        <begin position="200"/>
        <end position="217"/>
    </location>
</feature>
<reference evidence="10" key="1">
    <citation type="submission" date="2020-10" db="EMBL/GenBank/DDBJ databases">
        <authorList>
            <person name="Gilroy R."/>
        </authorList>
    </citation>
    <scope>NUCLEOTIDE SEQUENCE</scope>
    <source>
        <strain evidence="10">CHK152-2994</strain>
    </source>
</reference>
<evidence type="ECO:0000256" key="9">
    <source>
        <dbReference type="PIRSR" id="PIRSR600715-1"/>
    </source>
</evidence>
<keyword evidence="3 7" id="KW-0808">Transferase</keyword>
<feature type="binding site" evidence="9">
    <location>
        <position position="228"/>
    </location>
    <ligand>
        <name>Mg(2+)</name>
        <dbReference type="ChEBI" id="CHEBI:18420"/>
    </ligand>
</feature>
<accession>A0A9D1K475</accession>
<feature type="transmembrane region" description="Helical" evidence="7">
    <location>
        <begin position="250"/>
        <end position="272"/>
    </location>
</feature>
<keyword evidence="7" id="KW-1003">Cell membrane</keyword>
<organism evidence="10 11">
    <name type="scientific">Candidatus Scatenecus faecavium</name>
    <dbReference type="NCBI Taxonomy" id="2840915"/>
    <lineage>
        <taxon>Bacteria</taxon>
        <taxon>Candidatus Scatenecus</taxon>
    </lineage>
</organism>
<comment type="cofactor">
    <cofactor evidence="7 9">
        <name>Mg(2+)</name>
        <dbReference type="ChEBI" id="CHEBI:18420"/>
    </cofactor>
</comment>
<dbReference type="HAMAP" id="MF_00038">
    <property type="entry name" value="MraY"/>
    <property type="match status" value="1"/>
</dbReference>
<keyword evidence="7" id="KW-0131">Cell cycle</keyword>
<evidence type="ECO:0000256" key="8">
    <source>
        <dbReference type="NCBIfam" id="TIGR00445"/>
    </source>
</evidence>
<keyword evidence="7" id="KW-0573">Peptidoglycan synthesis</keyword>
<dbReference type="AlphaFoldDB" id="A0A9D1K475"/>
<comment type="pathway">
    <text evidence="7">Cell wall biogenesis; peptidoglycan biosynthesis.</text>
</comment>
<dbReference type="GO" id="GO:0009252">
    <property type="term" value="P:peptidoglycan biosynthetic process"/>
    <property type="evidence" value="ECO:0007669"/>
    <property type="project" value="UniProtKB-UniRule"/>
</dbReference>
<keyword evidence="4 7" id="KW-0812">Transmembrane</keyword>
<feature type="transmembrane region" description="Helical" evidence="7">
    <location>
        <begin position="224"/>
        <end position="244"/>
    </location>
</feature>
<evidence type="ECO:0000313" key="10">
    <source>
        <dbReference type="EMBL" id="HIS83680.1"/>
    </source>
</evidence>
<dbReference type="InterPro" id="IPR000715">
    <property type="entry name" value="Glycosyl_transferase_4"/>
</dbReference>
<feature type="transmembrane region" description="Helical" evidence="7">
    <location>
        <begin position="78"/>
        <end position="94"/>
    </location>
</feature>
<dbReference type="GO" id="GO:0071555">
    <property type="term" value="P:cell wall organization"/>
    <property type="evidence" value="ECO:0007669"/>
    <property type="project" value="UniProtKB-KW"/>
</dbReference>
<name>A0A9D1K475_9BACT</name>